<protein>
    <recommendedName>
        <fullName evidence="2">Transcription factor Aft1 HRA domain-containing protein</fullName>
    </recommendedName>
</protein>
<dbReference type="InterPro" id="IPR021755">
    <property type="entry name" value="TF_Aft1_HRA"/>
</dbReference>
<dbReference type="OrthoDB" id="295274at2759"/>
<evidence type="ECO:0000313" key="4">
    <source>
        <dbReference type="Proteomes" id="UP000279259"/>
    </source>
</evidence>
<feature type="compositionally biased region" description="Basic and acidic residues" evidence="1">
    <location>
        <begin position="475"/>
        <end position="493"/>
    </location>
</feature>
<feature type="domain" description="Transcription factor Aft1 HRA" evidence="2">
    <location>
        <begin position="166"/>
        <end position="264"/>
    </location>
</feature>
<accession>A0A427YRK2</accession>
<dbReference type="AlphaFoldDB" id="A0A427YRK2"/>
<feature type="compositionally biased region" description="Basic and acidic residues" evidence="1">
    <location>
        <begin position="403"/>
        <end position="412"/>
    </location>
</feature>
<feature type="compositionally biased region" description="Gly residues" evidence="1">
    <location>
        <begin position="414"/>
        <end position="433"/>
    </location>
</feature>
<dbReference type="STRING" id="1890683.A0A427YRK2"/>
<gene>
    <name evidence="3" type="ORF">EHS25_006402</name>
</gene>
<sequence length="510" mass="52561">MPTMPLVSGPVRTSLTVVLPRPCLNPFTKPDTISPALPTSIPFTNYGSTLLPHSRPSSTLSSTPSILDADLLPTAAANQLTTAKSPSANDGAGSPSNPQRPPIRPAAGTRSKFDLEHNPFEQSFSRSSHHSSSSERTTPPRGGDATSIKHNALPPLSSLTSPAAADPSQFPWLANQSLRTGPLSPAMLAGPQQQGANQPHNPSGLRNGTNEAAPSADAGFDSSTFRTGFTPGTGSGFTPAYNTLMGGNFSALPLPSPNTAAFLNMVTNATPIGEGGDGANANVQGGSDQQHPGQAPSAIPPHLQQHHGLSHLAPQPDMAQDTITPNTLSALTGVFNDMNRANQAGPAPPPPPNFFQPMHPHPGQQQQPHPGPGMPQVDYAQQSANAASQAANGLFLLSQAHQELSKREEEQVRGGSGHGPGPGHGQGQGQGHGQGKRASGLGHPVPGPGIAGMQVPGAGPGNGKPLNGSVAGQKRKSDGGPKPPEPRRARREPLGTQRRPSRQTKELGRA</sequence>
<comment type="caution">
    <text evidence="3">The sequence shown here is derived from an EMBL/GenBank/DDBJ whole genome shotgun (WGS) entry which is preliminary data.</text>
</comment>
<feature type="region of interest" description="Disordered" evidence="1">
    <location>
        <begin position="82"/>
        <end position="232"/>
    </location>
</feature>
<name>A0A427YRK2_9TREE</name>
<feature type="region of interest" description="Disordered" evidence="1">
    <location>
        <begin position="338"/>
        <end position="386"/>
    </location>
</feature>
<feature type="compositionally biased region" description="Low complexity" evidence="1">
    <location>
        <begin position="120"/>
        <end position="136"/>
    </location>
</feature>
<dbReference type="Proteomes" id="UP000279259">
    <property type="component" value="Unassembled WGS sequence"/>
</dbReference>
<evidence type="ECO:0000256" key="1">
    <source>
        <dbReference type="SAM" id="MobiDB-lite"/>
    </source>
</evidence>
<evidence type="ECO:0000313" key="3">
    <source>
        <dbReference type="EMBL" id="RSH93754.1"/>
    </source>
</evidence>
<evidence type="ECO:0000259" key="2">
    <source>
        <dbReference type="Pfam" id="PF11786"/>
    </source>
</evidence>
<feature type="region of interest" description="Disordered" evidence="1">
    <location>
        <begin position="402"/>
        <end position="510"/>
    </location>
</feature>
<organism evidence="3 4">
    <name type="scientific">Saitozyma podzolica</name>
    <dbReference type="NCBI Taxonomy" id="1890683"/>
    <lineage>
        <taxon>Eukaryota</taxon>
        <taxon>Fungi</taxon>
        <taxon>Dikarya</taxon>
        <taxon>Basidiomycota</taxon>
        <taxon>Agaricomycotina</taxon>
        <taxon>Tremellomycetes</taxon>
        <taxon>Tremellales</taxon>
        <taxon>Trimorphomycetaceae</taxon>
        <taxon>Saitozyma</taxon>
    </lineage>
</organism>
<feature type="region of interest" description="Disordered" evidence="1">
    <location>
        <begin position="273"/>
        <end position="323"/>
    </location>
</feature>
<proteinExistence type="predicted"/>
<reference evidence="3 4" key="1">
    <citation type="submission" date="2018-11" db="EMBL/GenBank/DDBJ databases">
        <title>Genome sequence of Saitozyma podzolica DSM 27192.</title>
        <authorList>
            <person name="Aliyu H."/>
            <person name="Gorte O."/>
            <person name="Ochsenreither K."/>
        </authorList>
    </citation>
    <scope>NUCLEOTIDE SEQUENCE [LARGE SCALE GENOMIC DNA]</scope>
    <source>
        <strain evidence="3 4">DSM 27192</strain>
    </source>
</reference>
<feature type="compositionally biased region" description="Low complexity" evidence="1">
    <location>
        <begin position="222"/>
        <end position="232"/>
    </location>
</feature>
<feature type="compositionally biased region" description="Low complexity" evidence="1">
    <location>
        <begin position="355"/>
        <end position="386"/>
    </location>
</feature>
<feature type="compositionally biased region" description="Polar residues" evidence="1">
    <location>
        <begin position="191"/>
        <end position="212"/>
    </location>
</feature>
<keyword evidence="4" id="KW-1185">Reference proteome</keyword>
<dbReference type="EMBL" id="RSCD01000003">
    <property type="protein sequence ID" value="RSH93754.1"/>
    <property type="molecule type" value="Genomic_DNA"/>
</dbReference>
<dbReference type="Pfam" id="PF11786">
    <property type="entry name" value="Aft1_HRA"/>
    <property type="match status" value="1"/>
</dbReference>
<feature type="compositionally biased region" description="Polar residues" evidence="1">
    <location>
        <begin position="281"/>
        <end position="292"/>
    </location>
</feature>